<dbReference type="VEuPathDB" id="FungiDB:ASPTUDRAFT_30678"/>
<dbReference type="OMA" id="SAACTEC"/>
<keyword evidence="3" id="KW-1185">Reference proteome</keyword>
<proteinExistence type="predicted"/>
<dbReference type="InterPro" id="IPR053187">
    <property type="entry name" value="Notoamide_regulator"/>
</dbReference>
<feature type="region of interest" description="Disordered" evidence="1">
    <location>
        <begin position="1"/>
        <end position="31"/>
    </location>
</feature>
<feature type="region of interest" description="Disordered" evidence="1">
    <location>
        <begin position="190"/>
        <end position="222"/>
    </location>
</feature>
<dbReference type="EMBL" id="KV878204">
    <property type="protein sequence ID" value="OJI82607.1"/>
    <property type="molecule type" value="Genomic_DNA"/>
</dbReference>
<dbReference type="PANTHER" id="PTHR47256:SF10">
    <property type="entry name" value="ZN(II)2CYS6 TRANSCRIPTION FACTOR (EUROFUNG)"/>
    <property type="match status" value="1"/>
</dbReference>
<protein>
    <recommendedName>
        <fullName evidence="4">Zn(2)-C6 fungal-type domain-containing protein</fullName>
    </recommendedName>
</protein>
<dbReference type="STRING" id="767770.A0A1L9MZY0"/>
<evidence type="ECO:0000313" key="2">
    <source>
        <dbReference type="EMBL" id="OJI82607.1"/>
    </source>
</evidence>
<feature type="compositionally biased region" description="Polar residues" evidence="1">
    <location>
        <begin position="202"/>
        <end position="211"/>
    </location>
</feature>
<dbReference type="AlphaFoldDB" id="A0A1L9MZY0"/>
<name>A0A1L9MZY0_ASPTC</name>
<organism evidence="2 3">
    <name type="scientific">Aspergillus tubingensis (strain CBS 134.48)</name>
    <dbReference type="NCBI Taxonomy" id="767770"/>
    <lineage>
        <taxon>Eukaryota</taxon>
        <taxon>Fungi</taxon>
        <taxon>Dikarya</taxon>
        <taxon>Ascomycota</taxon>
        <taxon>Pezizomycotina</taxon>
        <taxon>Eurotiomycetes</taxon>
        <taxon>Eurotiomycetidae</taxon>
        <taxon>Eurotiales</taxon>
        <taxon>Aspergillaceae</taxon>
        <taxon>Aspergillus</taxon>
        <taxon>Aspergillus subgen. Circumdati</taxon>
    </lineage>
</organism>
<reference evidence="3" key="1">
    <citation type="journal article" date="2017" name="Genome Biol.">
        <title>Comparative genomics reveals high biological diversity and specific adaptations in the industrially and medically important fungal genus Aspergillus.</title>
        <authorList>
            <person name="de Vries R.P."/>
            <person name="Riley R."/>
            <person name="Wiebenga A."/>
            <person name="Aguilar-Osorio G."/>
            <person name="Amillis S."/>
            <person name="Uchima C.A."/>
            <person name="Anderluh G."/>
            <person name="Asadollahi M."/>
            <person name="Askin M."/>
            <person name="Barry K."/>
            <person name="Battaglia E."/>
            <person name="Bayram O."/>
            <person name="Benocci T."/>
            <person name="Braus-Stromeyer S.A."/>
            <person name="Caldana C."/>
            <person name="Canovas D."/>
            <person name="Cerqueira G.C."/>
            <person name="Chen F."/>
            <person name="Chen W."/>
            <person name="Choi C."/>
            <person name="Clum A."/>
            <person name="Dos Santos R.A."/>
            <person name="Damasio A.R."/>
            <person name="Diallinas G."/>
            <person name="Emri T."/>
            <person name="Fekete E."/>
            <person name="Flipphi M."/>
            <person name="Freyberg S."/>
            <person name="Gallo A."/>
            <person name="Gournas C."/>
            <person name="Habgood R."/>
            <person name="Hainaut M."/>
            <person name="Harispe M.L."/>
            <person name="Henrissat B."/>
            <person name="Hilden K.S."/>
            <person name="Hope R."/>
            <person name="Hossain A."/>
            <person name="Karabika E."/>
            <person name="Karaffa L."/>
            <person name="Karanyi Z."/>
            <person name="Krasevec N."/>
            <person name="Kuo A."/>
            <person name="Kusch H."/>
            <person name="LaButti K."/>
            <person name="Lagendijk E.L."/>
            <person name="Lapidus A."/>
            <person name="Levasseur A."/>
            <person name="Lindquist E."/>
            <person name="Lipzen A."/>
            <person name="Logrieco A.F."/>
            <person name="MacCabe A."/>
            <person name="Maekelae M.R."/>
            <person name="Malavazi I."/>
            <person name="Melin P."/>
            <person name="Meyer V."/>
            <person name="Mielnichuk N."/>
            <person name="Miskei M."/>
            <person name="Molnar A.P."/>
            <person name="Mule G."/>
            <person name="Ngan C.Y."/>
            <person name="Orejas M."/>
            <person name="Orosz E."/>
            <person name="Ouedraogo J.P."/>
            <person name="Overkamp K.M."/>
            <person name="Park H.-S."/>
            <person name="Perrone G."/>
            <person name="Piumi F."/>
            <person name="Punt P.J."/>
            <person name="Ram A.F."/>
            <person name="Ramon A."/>
            <person name="Rauscher S."/>
            <person name="Record E."/>
            <person name="Riano-Pachon D.M."/>
            <person name="Robert V."/>
            <person name="Roehrig J."/>
            <person name="Ruller R."/>
            <person name="Salamov A."/>
            <person name="Salih N.S."/>
            <person name="Samson R.A."/>
            <person name="Sandor E."/>
            <person name="Sanguinetti M."/>
            <person name="Schuetze T."/>
            <person name="Sepcic K."/>
            <person name="Shelest E."/>
            <person name="Sherlock G."/>
            <person name="Sophianopoulou V."/>
            <person name="Squina F.M."/>
            <person name="Sun H."/>
            <person name="Susca A."/>
            <person name="Todd R.B."/>
            <person name="Tsang A."/>
            <person name="Unkles S.E."/>
            <person name="van de Wiele N."/>
            <person name="van Rossen-Uffink D."/>
            <person name="Oliveira J.V."/>
            <person name="Vesth T.C."/>
            <person name="Visser J."/>
            <person name="Yu J.-H."/>
            <person name="Zhou M."/>
            <person name="Andersen M.R."/>
            <person name="Archer D.B."/>
            <person name="Baker S.E."/>
            <person name="Benoit I."/>
            <person name="Brakhage A.A."/>
            <person name="Braus G.H."/>
            <person name="Fischer R."/>
            <person name="Frisvad J.C."/>
            <person name="Goldman G.H."/>
            <person name="Houbraken J."/>
            <person name="Oakley B."/>
            <person name="Pocsi I."/>
            <person name="Scazzocchio C."/>
            <person name="Seiboth B."/>
            <person name="vanKuyk P.A."/>
            <person name="Wortman J."/>
            <person name="Dyer P.S."/>
            <person name="Grigoriev I.V."/>
        </authorList>
    </citation>
    <scope>NUCLEOTIDE SEQUENCE [LARGE SCALE GENOMIC DNA]</scope>
    <source>
        <strain evidence="3">CBS 134.48</strain>
    </source>
</reference>
<evidence type="ECO:0000256" key="1">
    <source>
        <dbReference type="SAM" id="MobiDB-lite"/>
    </source>
</evidence>
<dbReference type="OrthoDB" id="4356994at2759"/>
<dbReference type="PANTHER" id="PTHR47256">
    <property type="entry name" value="ZN(II)2CYS6 TRANSCRIPTION FACTOR (EUROFUNG)-RELATED"/>
    <property type="match status" value="1"/>
</dbReference>
<accession>A0A1L9MZY0</accession>
<evidence type="ECO:0008006" key="4">
    <source>
        <dbReference type="Google" id="ProtNLM"/>
    </source>
</evidence>
<sequence>MAQQGSGKPFRPIAPRRIPEPPTPVAAPEEGKIKRASTACGECKRRRTKVKTTPPSLALLVHSSGFLSFMMHHNGSLGTSIKFFYLLTLSILTWLAVSQCSADTTGTPCAECALHDRECVIDEFADKRRKVAAKRAQEDLKYYRGFVEQLLEALRSGDRSTIDGILDVIRSGATHDEIRAVLARSAPKDEMNLTDGVDSVATDGNNSTPASSRPDGLPNDEK</sequence>
<dbReference type="Proteomes" id="UP000184304">
    <property type="component" value="Unassembled WGS sequence"/>
</dbReference>
<gene>
    <name evidence="2" type="ORF">ASPTUDRAFT_30678</name>
</gene>
<evidence type="ECO:0000313" key="3">
    <source>
        <dbReference type="Proteomes" id="UP000184304"/>
    </source>
</evidence>